<organism evidence="1 2">
    <name type="scientific">Lophiostoma macrostomum CBS 122681</name>
    <dbReference type="NCBI Taxonomy" id="1314788"/>
    <lineage>
        <taxon>Eukaryota</taxon>
        <taxon>Fungi</taxon>
        <taxon>Dikarya</taxon>
        <taxon>Ascomycota</taxon>
        <taxon>Pezizomycotina</taxon>
        <taxon>Dothideomycetes</taxon>
        <taxon>Pleosporomycetidae</taxon>
        <taxon>Pleosporales</taxon>
        <taxon>Lophiostomataceae</taxon>
        <taxon>Lophiostoma</taxon>
    </lineage>
</organism>
<evidence type="ECO:0000313" key="1">
    <source>
        <dbReference type="EMBL" id="KAF2653397.1"/>
    </source>
</evidence>
<dbReference type="OrthoDB" id="2851338at2759"/>
<accession>A0A6A6T258</accession>
<gene>
    <name evidence="1" type="ORF">K491DRAFT_694800</name>
</gene>
<dbReference type="Proteomes" id="UP000799324">
    <property type="component" value="Unassembled WGS sequence"/>
</dbReference>
<evidence type="ECO:0000313" key="2">
    <source>
        <dbReference type="Proteomes" id="UP000799324"/>
    </source>
</evidence>
<name>A0A6A6T258_9PLEO</name>
<dbReference type="AlphaFoldDB" id="A0A6A6T258"/>
<keyword evidence="2" id="KW-1185">Reference proteome</keyword>
<protein>
    <recommendedName>
        <fullName evidence="3">ABM domain-containing protein</fullName>
    </recommendedName>
</protein>
<evidence type="ECO:0008006" key="3">
    <source>
        <dbReference type="Google" id="ProtNLM"/>
    </source>
</evidence>
<proteinExistence type="predicted"/>
<sequence>MSDASTNPPSWSGPGVVQTFITIPPSSQLDQETLSKWLDEVYLPAVIDTGVVKSAWRFKAANPDHGKQNLVFLKVPDLAPVQAGKLQAISRTSDMFPSSESIDAFVESESGIFSFVQLYETTKQPEDAGSVIVYAGMEPKPGGEADLDAWYREEHNQQMSEQPGWKRTTRFSLLFQHRPDGKEMERISFLAIHEFGDGHKIGKNVETLDPMTDWTKKVMSEAKAIDAAIYHKVKTFGTAA</sequence>
<dbReference type="EMBL" id="MU004382">
    <property type="protein sequence ID" value="KAF2653397.1"/>
    <property type="molecule type" value="Genomic_DNA"/>
</dbReference>
<reference evidence="1" key="1">
    <citation type="journal article" date="2020" name="Stud. Mycol.">
        <title>101 Dothideomycetes genomes: a test case for predicting lifestyles and emergence of pathogens.</title>
        <authorList>
            <person name="Haridas S."/>
            <person name="Albert R."/>
            <person name="Binder M."/>
            <person name="Bloem J."/>
            <person name="Labutti K."/>
            <person name="Salamov A."/>
            <person name="Andreopoulos B."/>
            <person name="Baker S."/>
            <person name="Barry K."/>
            <person name="Bills G."/>
            <person name="Bluhm B."/>
            <person name="Cannon C."/>
            <person name="Castanera R."/>
            <person name="Culley D."/>
            <person name="Daum C."/>
            <person name="Ezra D."/>
            <person name="Gonzalez J."/>
            <person name="Henrissat B."/>
            <person name="Kuo A."/>
            <person name="Liang C."/>
            <person name="Lipzen A."/>
            <person name="Lutzoni F."/>
            <person name="Magnuson J."/>
            <person name="Mondo S."/>
            <person name="Nolan M."/>
            <person name="Ohm R."/>
            <person name="Pangilinan J."/>
            <person name="Park H.-J."/>
            <person name="Ramirez L."/>
            <person name="Alfaro M."/>
            <person name="Sun H."/>
            <person name="Tritt A."/>
            <person name="Yoshinaga Y."/>
            <person name="Zwiers L.-H."/>
            <person name="Turgeon B."/>
            <person name="Goodwin S."/>
            <person name="Spatafora J."/>
            <person name="Crous P."/>
            <person name="Grigoriev I."/>
        </authorList>
    </citation>
    <scope>NUCLEOTIDE SEQUENCE</scope>
    <source>
        <strain evidence="1">CBS 122681</strain>
    </source>
</reference>